<dbReference type="SUPFAM" id="SSF51445">
    <property type="entry name" value="(Trans)glycosidases"/>
    <property type="match status" value="1"/>
</dbReference>
<name>A0A0M0JGA0_9EUKA</name>
<accession>A0A0M0JGA0</accession>
<comment type="caution">
    <text evidence="1">The sequence shown here is derived from an EMBL/GenBank/DDBJ whole genome shotgun (WGS) entry which is preliminary data.</text>
</comment>
<protein>
    <submittedName>
        <fullName evidence="1">1,4-alpha-glucan-branching enzyme</fullName>
    </submittedName>
</protein>
<dbReference type="Gene3D" id="3.20.20.80">
    <property type="entry name" value="Glycosidases"/>
    <property type="match status" value="1"/>
</dbReference>
<dbReference type="PANTHER" id="PTHR43651">
    <property type="entry name" value="1,4-ALPHA-GLUCAN-BRANCHING ENZYME"/>
    <property type="match status" value="1"/>
</dbReference>
<dbReference type="GO" id="GO:0005975">
    <property type="term" value="P:carbohydrate metabolic process"/>
    <property type="evidence" value="ECO:0007669"/>
    <property type="project" value="InterPro"/>
</dbReference>
<gene>
    <name evidence="1" type="ORF">Ctob_007053</name>
</gene>
<dbReference type="PANTHER" id="PTHR43651:SF3">
    <property type="entry name" value="1,4-ALPHA-GLUCAN-BRANCHING ENZYME"/>
    <property type="match status" value="1"/>
</dbReference>
<keyword evidence="2" id="KW-1185">Reference proteome</keyword>
<dbReference type="AlphaFoldDB" id="A0A0M0JGA0"/>
<dbReference type="OrthoDB" id="196493at2759"/>
<proteinExistence type="predicted"/>
<dbReference type="Proteomes" id="UP000037460">
    <property type="component" value="Unassembled WGS sequence"/>
</dbReference>
<evidence type="ECO:0000313" key="1">
    <source>
        <dbReference type="EMBL" id="KOO25392.1"/>
    </source>
</evidence>
<sequence length="277" mass="30649">MAVQEHGYYASFGYQVTSFFAPSSRFGTPAELQELIDAAHGHGLQVFVELVHSHASANSREGLHAFDGSEGQYFLDGPDGWHTVWGTRLFDFGRLEVLRFLLAQVCWFAEAYRIDGFRFDAVSTALYRHRSLHGRGRFDGGLADFFGLHGEVDVSALSYFKLVNLLAHELVRPSLLTIAEEHSGLPGLCAPVLAKGVGFDLRQAMGLPPLWERLLSAPASEPLDMALLATELCRRRDEERRLAYCECHDGSIVGGQTLAFRLMGEAMYQGMSLLAPP</sequence>
<feature type="non-terminal residue" evidence="1">
    <location>
        <position position="277"/>
    </location>
</feature>
<dbReference type="GO" id="GO:0005737">
    <property type="term" value="C:cytoplasm"/>
    <property type="evidence" value="ECO:0007669"/>
    <property type="project" value="TreeGrafter"/>
</dbReference>
<dbReference type="InterPro" id="IPR017853">
    <property type="entry name" value="GH"/>
</dbReference>
<evidence type="ECO:0000313" key="2">
    <source>
        <dbReference type="Proteomes" id="UP000037460"/>
    </source>
</evidence>
<dbReference type="GO" id="GO:0003844">
    <property type="term" value="F:1,4-alpha-glucan branching enzyme activity"/>
    <property type="evidence" value="ECO:0007669"/>
    <property type="project" value="TreeGrafter"/>
</dbReference>
<dbReference type="EMBL" id="JWZX01002980">
    <property type="protein sequence ID" value="KOO25392.1"/>
    <property type="molecule type" value="Genomic_DNA"/>
</dbReference>
<reference evidence="2" key="1">
    <citation type="journal article" date="2015" name="PLoS Genet.">
        <title>Genome Sequence and Transcriptome Analyses of Chrysochromulina tobin: Metabolic Tools for Enhanced Algal Fitness in the Prominent Order Prymnesiales (Haptophyceae).</title>
        <authorList>
            <person name="Hovde B.T."/>
            <person name="Deodato C.R."/>
            <person name="Hunsperger H.M."/>
            <person name="Ryken S.A."/>
            <person name="Yost W."/>
            <person name="Jha R.K."/>
            <person name="Patterson J."/>
            <person name="Monnat R.J. Jr."/>
            <person name="Barlow S.B."/>
            <person name="Starkenburg S.R."/>
            <person name="Cattolico R.A."/>
        </authorList>
    </citation>
    <scope>NUCLEOTIDE SEQUENCE</scope>
    <source>
        <strain evidence="2">CCMP291</strain>
    </source>
</reference>
<organism evidence="1 2">
    <name type="scientific">Chrysochromulina tobinii</name>
    <dbReference type="NCBI Taxonomy" id="1460289"/>
    <lineage>
        <taxon>Eukaryota</taxon>
        <taxon>Haptista</taxon>
        <taxon>Haptophyta</taxon>
        <taxon>Prymnesiophyceae</taxon>
        <taxon>Prymnesiales</taxon>
        <taxon>Chrysochromulinaceae</taxon>
        <taxon>Chrysochromulina</taxon>
    </lineage>
</organism>